<evidence type="ECO:0000313" key="9">
    <source>
        <dbReference type="Proteomes" id="UP000780801"/>
    </source>
</evidence>
<dbReference type="Gene3D" id="3.50.50.60">
    <property type="entry name" value="FAD/NAD(P)-binding domain"/>
    <property type="match status" value="1"/>
</dbReference>
<comment type="similarity">
    <text evidence="1">Belongs to the paxM FAD-dependent monooxygenase family.</text>
</comment>
<dbReference type="Proteomes" id="UP000780801">
    <property type="component" value="Unassembled WGS sequence"/>
</dbReference>
<feature type="transmembrane region" description="Helical" evidence="6">
    <location>
        <begin position="93"/>
        <end position="111"/>
    </location>
</feature>
<evidence type="ECO:0000256" key="1">
    <source>
        <dbReference type="ARBA" id="ARBA00007992"/>
    </source>
</evidence>
<comment type="caution">
    <text evidence="8">The sequence shown here is derived from an EMBL/GenBank/DDBJ whole genome shotgun (WGS) entry which is preliminary data.</text>
</comment>
<feature type="non-terminal residue" evidence="8">
    <location>
        <position position="1"/>
    </location>
</feature>
<dbReference type="InterPro" id="IPR036188">
    <property type="entry name" value="FAD/NAD-bd_sf"/>
</dbReference>
<keyword evidence="3" id="KW-0274">FAD</keyword>
<reference evidence="8" key="1">
    <citation type="journal article" date="2020" name="Fungal Divers.">
        <title>Resolving the Mortierellaceae phylogeny through synthesis of multi-gene phylogenetics and phylogenomics.</title>
        <authorList>
            <person name="Vandepol N."/>
            <person name="Liber J."/>
            <person name="Desiro A."/>
            <person name="Na H."/>
            <person name="Kennedy M."/>
            <person name="Barry K."/>
            <person name="Grigoriev I.V."/>
            <person name="Miller A.N."/>
            <person name="O'Donnell K."/>
            <person name="Stajich J.E."/>
            <person name="Bonito G."/>
        </authorList>
    </citation>
    <scope>NUCLEOTIDE SEQUENCE</scope>
    <source>
        <strain evidence="8">KOD1015</strain>
    </source>
</reference>
<dbReference type="OrthoDB" id="655030at2759"/>
<dbReference type="Pfam" id="PF01494">
    <property type="entry name" value="FAD_binding_3"/>
    <property type="match status" value="1"/>
</dbReference>
<feature type="compositionally biased region" description="Basic residues" evidence="5">
    <location>
        <begin position="1"/>
        <end position="13"/>
    </location>
</feature>
<evidence type="ECO:0000256" key="4">
    <source>
        <dbReference type="ARBA" id="ARBA00023002"/>
    </source>
</evidence>
<dbReference type="GO" id="GO:0071949">
    <property type="term" value="F:FAD binding"/>
    <property type="evidence" value="ECO:0007669"/>
    <property type="project" value="InterPro"/>
</dbReference>
<evidence type="ECO:0000259" key="7">
    <source>
        <dbReference type="Pfam" id="PF01494"/>
    </source>
</evidence>
<dbReference type="InterPro" id="IPR002938">
    <property type="entry name" value="FAD-bd"/>
</dbReference>
<dbReference type="InterPro" id="IPR050562">
    <property type="entry name" value="FAD_mOase_fung"/>
</dbReference>
<keyword evidence="6" id="KW-0472">Membrane</keyword>
<evidence type="ECO:0000256" key="6">
    <source>
        <dbReference type="SAM" id="Phobius"/>
    </source>
</evidence>
<dbReference type="GO" id="GO:0004497">
    <property type="term" value="F:monooxygenase activity"/>
    <property type="evidence" value="ECO:0007669"/>
    <property type="project" value="InterPro"/>
</dbReference>
<feature type="region of interest" description="Disordered" evidence="5">
    <location>
        <begin position="1"/>
        <end position="41"/>
    </location>
</feature>
<feature type="compositionally biased region" description="Low complexity" evidence="5">
    <location>
        <begin position="21"/>
        <end position="40"/>
    </location>
</feature>
<evidence type="ECO:0000256" key="5">
    <source>
        <dbReference type="SAM" id="MobiDB-lite"/>
    </source>
</evidence>
<dbReference type="PANTHER" id="PTHR47356">
    <property type="entry name" value="FAD-DEPENDENT MONOOXYGENASE ASQG-RELATED"/>
    <property type="match status" value="1"/>
</dbReference>
<dbReference type="SUPFAM" id="SSF51905">
    <property type="entry name" value="FAD/NAD(P)-binding domain"/>
    <property type="match status" value="1"/>
</dbReference>
<feature type="transmembrane region" description="Helical" evidence="6">
    <location>
        <begin position="56"/>
        <end position="73"/>
    </location>
</feature>
<dbReference type="AlphaFoldDB" id="A0A9P6FIN2"/>
<accession>A0A9P6FIN2</accession>
<keyword evidence="2" id="KW-0285">Flavoprotein</keyword>
<evidence type="ECO:0000313" key="8">
    <source>
        <dbReference type="EMBL" id="KAF9554842.1"/>
    </source>
</evidence>
<keyword evidence="6" id="KW-0812">Transmembrane</keyword>
<organism evidence="8 9">
    <name type="scientific">Lunasporangiospora selenospora</name>
    <dbReference type="NCBI Taxonomy" id="979761"/>
    <lineage>
        <taxon>Eukaryota</taxon>
        <taxon>Fungi</taxon>
        <taxon>Fungi incertae sedis</taxon>
        <taxon>Mucoromycota</taxon>
        <taxon>Mortierellomycotina</taxon>
        <taxon>Mortierellomycetes</taxon>
        <taxon>Mortierellales</taxon>
        <taxon>Mortierellaceae</taxon>
        <taxon>Lunasporangiospora</taxon>
    </lineage>
</organism>
<keyword evidence="9" id="KW-1185">Reference proteome</keyword>
<evidence type="ECO:0000256" key="3">
    <source>
        <dbReference type="ARBA" id="ARBA00022827"/>
    </source>
</evidence>
<keyword evidence="6" id="KW-1133">Transmembrane helix</keyword>
<name>A0A9P6FIN2_9FUNG</name>
<dbReference type="PANTHER" id="PTHR47356:SF2">
    <property type="entry name" value="FAD-BINDING DOMAIN-CONTAINING PROTEIN-RELATED"/>
    <property type="match status" value="1"/>
</dbReference>
<sequence length="227" mass="24813">DSKRDTKPKRLPRNGHPYPFPLSTSSASSSASAKAATKALPADRDQLRPSFAPHQVIIAGGNIQGLVLGLILLRLRVDYIILERAFTEGVNRNVIVLGSFVLNILEMLGLLDQVKGEALSSPPWTGSTSSAPTAPTITSTEMRQMTIWSEAGTVQAEADFANARERFAHNGIAISFRRLQQILRDHHPPGRCLDHKSVVRYEQSEDEVVVHCTDATVYMGEVLVGCD</sequence>
<feature type="non-terminal residue" evidence="8">
    <location>
        <position position="227"/>
    </location>
</feature>
<feature type="domain" description="FAD-binding" evidence="7">
    <location>
        <begin position="55"/>
        <end position="155"/>
    </location>
</feature>
<evidence type="ECO:0000256" key="2">
    <source>
        <dbReference type="ARBA" id="ARBA00022630"/>
    </source>
</evidence>
<keyword evidence="4" id="KW-0560">Oxidoreductase</keyword>
<proteinExistence type="inferred from homology"/>
<dbReference type="EMBL" id="JAABOA010006765">
    <property type="protein sequence ID" value="KAF9554842.1"/>
    <property type="molecule type" value="Genomic_DNA"/>
</dbReference>
<gene>
    <name evidence="8" type="ORF">BGW38_009287</name>
</gene>
<protein>
    <recommendedName>
        <fullName evidence="7">FAD-binding domain-containing protein</fullName>
    </recommendedName>
</protein>